<evidence type="ECO:0000256" key="8">
    <source>
        <dbReference type="ARBA" id="ARBA00023242"/>
    </source>
</evidence>
<keyword evidence="4" id="KW-0805">Transcription regulation</keyword>
<dbReference type="Proteomes" id="UP000813462">
    <property type="component" value="Unassembled WGS sequence"/>
</dbReference>
<dbReference type="GO" id="GO:0005634">
    <property type="term" value="C:nucleus"/>
    <property type="evidence" value="ECO:0007669"/>
    <property type="project" value="UniProtKB-SubCell"/>
</dbReference>
<evidence type="ECO:0000256" key="7">
    <source>
        <dbReference type="ARBA" id="ARBA00023163"/>
    </source>
</evidence>
<dbReference type="GO" id="GO:0000978">
    <property type="term" value="F:RNA polymerase II cis-regulatory region sequence-specific DNA binding"/>
    <property type="evidence" value="ECO:0007669"/>
    <property type="project" value="TreeGrafter"/>
</dbReference>
<dbReference type="InterPro" id="IPR000232">
    <property type="entry name" value="HSF_DNA-bd"/>
</dbReference>
<dbReference type="EMBL" id="JAEACU010000012">
    <property type="protein sequence ID" value="KAH7512107.1"/>
    <property type="molecule type" value="Genomic_DNA"/>
</dbReference>
<feature type="region of interest" description="Disordered" evidence="10">
    <location>
        <begin position="1"/>
        <end position="25"/>
    </location>
</feature>
<evidence type="ECO:0000313" key="12">
    <source>
        <dbReference type="EMBL" id="KAH7512107.1"/>
    </source>
</evidence>
<dbReference type="InterPro" id="IPR036388">
    <property type="entry name" value="WH-like_DNA-bd_sf"/>
</dbReference>
<comment type="subcellular location">
    <subcellularLocation>
        <location evidence="1">Nucleus</location>
    </subcellularLocation>
</comment>
<reference evidence="12" key="1">
    <citation type="journal article" date="2021" name="Front. Plant Sci.">
        <title>Chromosome-Scale Genome Assembly for Chinese Sour Jujube and Insights Into Its Genome Evolution and Domestication Signature.</title>
        <authorList>
            <person name="Shen L.-Y."/>
            <person name="Luo H."/>
            <person name="Wang X.-L."/>
            <person name="Wang X.-M."/>
            <person name="Qiu X.-J."/>
            <person name="Liu H."/>
            <person name="Zhou S.-S."/>
            <person name="Jia K.-H."/>
            <person name="Nie S."/>
            <person name="Bao Y.-T."/>
            <person name="Zhang R.-G."/>
            <person name="Yun Q.-Z."/>
            <person name="Chai Y.-H."/>
            <person name="Lu J.-Y."/>
            <person name="Li Y."/>
            <person name="Zhao S.-W."/>
            <person name="Mao J.-F."/>
            <person name="Jia S.-G."/>
            <person name="Mao Y.-M."/>
        </authorList>
    </citation>
    <scope>NUCLEOTIDE SEQUENCE</scope>
    <source>
        <strain evidence="12">AT0</strain>
        <tissue evidence="12">Leaf</tissue>
    </source>
</reference>
<feature type="region of interest" description="Disordered" evidence="10">
    <location>
        <begin position="595"/>
        <end position="624"/>
    </location>
</feature>
<feature type="domain" description="HSF-type DNA-binding" evidence="11">
    <location>
        <begin position="121"/>
        <end position="278"/>
    </location>
</feature>
<evidence type="ECO:0000313" key="13">
    <source>
        <dbReference type="Proteomes" id="UP000813462"/>
    </source>
</evidence>
<dbReference type="PANTHER" id="PTHR10015">
    <property type="entry name" value="HEAT SHOCK TRANSCRIPTION FACTOR"/>
    <property type="match status" value="1"/>
</dbReference>
<dbReference type="InterPro" id="IPR036390">
    <property type="entry name" value="WH_DNA-bd_sf"/>
</dbReference>
<evidence type="ECO:0000256" key="1">
    <source>
        <dbReference type="ARBA" id="ARBA00004123"/>
    </source>
</evidence>
<dbReference type="SMART" id="SM00415">
    <property type="entry name" value="HSF"/>
    <property type="match status" value="1"/>
</dbReference>
<dbReference type="GO" id="GO:0006357">
    <property type="term" value="P:regulation of transcription by RNA polymerase II"/>
    <property type="evidence" value="ECO:0007669"/>
    <property type="project" value="TreeGrafter"/>
</dbReference>
<comment type="caution">
    <text evidence="12">The sequence shown here is derived from an EMBL/GenBank/DDBJ whole genome shotgun (WGS) entry which is preliminary data.</text>
</comment>
<organism evidence="12 13">
    <name type="scientific">Ziziphus jujuba var. spinosa</name>
    <dbReference type="NCBI Taxonomy" id="714518"/>
    <lineage>
        <taxon>Eukaryota</taxon>
        <taxon>Viridiplantae</taxon>
        <taxon>Streptophyta</taxon>
        <taxon>Embryophyta</taxon>
        <taxon>Tracheophyta</taxon>
        <taxon>Spermatophyta</taxon>
        <taxon>Magnoliopsida</taxon>
        <taxon>eudicotyledons</taxon>
        <taxon>Gunneridae</taxon>
        <taxon>Pentapetalae</taxon>
        <taxon>rosids</taxon>
        <taxon>fabids</taxon>
        <taxon>Rosales</taxon>
        <taxon>Rhamnaceae</taxon>
        <taxon>Paliureae</taxon>
        <taxon>Ziziphus</taxon>
    </lineage>
</organism>
<dbReference type="FunFam" id="1.10.10.10:FF:000037">
    <property type="entry name" value="Heat stress transcription factor B-4"/>
    <property type="match status" value="1"/>
</dbReference>
<evidence type="ECO:0000256" key="5">
    <source>
        <dbReference type="ARBA" id="ARBA00023016"/>
    </source>
</evidence>
<comment type="similarity">
    <text evidence="9">Belongs to the HSF family.</text>
</comment>
<proteinExistence type="inferred from homology"/>
<evidence type="ECO:0000256" key="4">
    <source>
        <dbReference type="ARBA" id="ARBA00023015"/>
    </source>
</evidence>
<evidence type="ECO:0000256" key="9">
    <source>
        <dbReference type="RuleBase" id="RU004020"/>
    </source>
</evidence>
<feature type="compositionally biased region" description="Polar residues" evidence="10">
    <location>
        <begin position="8"/>
        <end position="25"/>
    </location>
</feature>
<keyword evidence="5" id="KW-0346">Stress response</keyword>
<accession>A0A978UBG4</accession>
<keyword evidence="8" id="KW-0539">Nucleus</keyword>
<comment type="subunit">
    <text evidence="2">Homotrimer.</text>
</comment>
<dbReference type="SUPFAM" id="SSF46785">
    <property type="entry name" value="Winged helix' DNA-binding domain"/>
    <property type="match status" value="1"/>
</dbReference>
<keyword evidence="3" id="KW-0597">Phosphoprotein</keyword>
<dbReference type="Gene3D" id="1.10.10.10">
    <property type="entry name" value="Winged helix-like DNA-binding domain superfamily/Winged helix DNA-binding domain"/>
    <property type="match status" value="1"/>
</dbReference>
<evidence type="ECO:0000256" key="3">
    <source>
        <dbReference type="ARBA" id="ARBA00022553"/>
    </source>
</evidence>
<evidence type="ECO:0000256" key="6">
    <source>
        <dbReference type="ARBA" id="ARBA00023125"/>
    </source>
</evidence>
<gene>
    <name evidence="12" type="ORF">FEM48_Zijuj12G0055500</name>
</gene>
<name>A0A978UBG4_ZIZJJ</name>
<protein>
    <recommendedName>
        <fullName evidence="11">HSF-type DNA-binding domain-containing protein</fullName>
    </recommendedName>
</protein>
<dbReference type="PRINTS" id="PR00056">
    <property type="entry name" value="HSFDOMAIN"/>
</dbReference>
<keyword evidence="6" id="KW-0238">DNA-binding</keyword>
<dbReference type="GO" id="GO:0034605">
    <property type="term" value="P:cellular response to heat"/>
    <property type="evidence" value="ECO:0007669"/>
    <property type="project" value="TreeGrafter"/>
</dbReference>
<dbReference type="GO" id="GO:0003700">
    <property type="term" value="F:DNA-binding transcription factor activity"/>
    <property type="evidence" value="ECO:0007669"/>
    <property type="project" value="InterPro"/>
</dbReference>
<dbReference type="Pfam" id="PF00447">
    <property type="entry name" value="HSF_DNA-bind"/>
    <property type="match status" value="1"/>
</dbReference>
<evidence type="ECO:0000256" key="10">
    <source>
        <dbReference type="SAM" id="MobiDB-lite"/>
    </source>
</evidence>
<keyword evidence="7" id="KW-0804">Transcription</keyword>
<evidence type="ECO:0000256" key="2">
    <source>
        <dbReference type="ARBA" id="ARBA00011233"/>
    </source>
</evidence>
<dbReference type="AlphaFoldDB" id="A0A978UBG4"/>
<evidence type="ECO:0000259" key="11">
    <source>
        <dbReference type="SMART" id="SM00415"/>
    </source>
</evidence>
<dbReference type="PANTHER" id="PTHR10015:SF337">
    <property type="entry name" value="HEAT STRESS TRANSCRIPTION FACTOR A-3"/>
    <property type="match status" value="1"/>
</dbReference>
<sequence>MNPKDECYTNTLPTSPSAPQSKSCSIGLSMESQPFASESLFMDTNPGFSMGGSAAGLAGSHSSSSLAFNPMEFQAFSTMMNLSPSIGGETDAAGGALVTGSDTGGGYIGVPQPLDCLQGNPIPPFLSKTFDLVDDPGLDHIISWGSTGESFVVWDHVEFARLILPRNFKHNNFSSFVRQLNTYRNKWCILKSQFVVNDFGLKGFISILFPDVRQSSCLLWLIKPRYNIFSSVYRKEEYIMCRYDAVQGFRKIDTDKWEFANEAFQRGKRHLLKNIQRRKSPQYQQITSYTGPSTEAGKFGLDGELEGLRKEKSMLMQEVVELQRQQQGTIHHMKMVNNRLRSAEQRQKQMVSFLAKLIQSPSFVARLKQKTEQGEISSSRVPRKFVKQHQYELGKSDSSMEEQMVKYYSADRNLFTSSGGPDFNPLHTEQSPDYHSQGMSGKLSIDEESMQFQFDKAASDELIVSDELAVLQGLGKKTVQAEGASNMQIQDPAFKGKSVLSPQQVVNPEYYVSFPEDLVKEKSFPELSSPGFESMIKQEDIWSMGFAANAGMSSCGNELWGNPVSFDEPELGVTEGLLDVWDLGSLQAAGGSVIDKWPADESPFNESENQAGQLKDSIPKNMDP</sequence>